<dbReference type="Pfam" id="PF01459">
    <property type="entry name" value="Porin_3"/>
    <property type="match status" value="1"/>
</dbReference>
<comment type="caution">
    <text evidence="1">The sequence shown here is derived from an EMBL/GenBank/DDBJ whole genome shotgun (WGS) entry which is preliminary data.</text>
</comment>
<dbReference type="Proteomes" id="UP000019763">
    <property type="component" value="Unassembled WGS sequence"/>
</dbReference>
<protein>
    <submittedName>
        <fullName evidence="1">Eukaryotic porin</fullName>
    </submittedName>
</protein>
<dbReference type="GeneID" id="22915747"/>
<accession>A0A023AY29</accession>
<feature type="non-terminal residue" evidence="1">
    <location>
        <position position="243"/>
    </location>
</feature>
<dbReference type="EMBL" id="AFNH02001244">
    <property type="protein sequence ID" value="EZG43561.1"/>
    <property type="molecule type" value="Genomic_DNA"/>
</dbReference>
<dbReference type="VEuPathDB" id="CryptoDB:GNI_166620"/>
<reference evidence="1" key="1">
    <citation type="submission" date="2013-12" db="EMBL/GenBank/DDBJ databases">
        <authorList>
            <person name="Omoto C.K."/>
            <person name="Sibley D."/>
            <person name="Venepally P."/>
            <person name="Hadjithomas M."/>
            <person name="Karamycheva S."/>
            <person name="Brunk B."/>
            <person name="Roos D."/>
            <person name="Caler E."/>
            <person name="Lorenzi H."/>
        </authorList>
    </citation>
    <scope>NUCLEOTIDE SEQUENCE</scope>
</reference>
<dbReference type="AlphaFoldDB" id="A0A023AY29"/>
<dbReference type="InterPro" id="IPR023614">
    <property type="entry name" value="Porin_dom_sf"/>
</dbReference>
<name>A0A023AY29_GRENI</name>
<evidence type="ECO:0000313" key="2">
    <source>
        <dbReference type="Proteomes" id="UP000019763"/>
    </source>
</evidence>
<keyword evidence="2" id="KW-1185">Reference proteome</keyword>
<sequence length="243" mass="25020">MLKHVANMAEDGRLSCASSTGVDLGRVNVTGFMGIDGSGGLQMTYNTEVGLSVQSSVTSAQAGTAALLGMPHAGGREQKVDVHLKYRGDPWQVHASVEPVARKWAVACVARYPLGNSSVAAGVDVSGSATAPPVFSGAALAYAFPTKGHTVTGCLAAAPFRDHALGKLSVAVASQQTNHSEMAARYTYTPATDKTELCLGGGWLLDTKTKLTSLKVKINQEGILAAAVTHKLNPNASLTVGAS</sequence>
<dbReference type="GO" id="GO:0055085">
    <property type="term" value="P:transmembrane transport"/>
    <property type="evidence" value="ECO:0007669"/>
    <property type="project" value="InterPro"/>
</dbReference>
<dbReference type="InterPro" id="IPR027246">
    <property type="entry name" value="Porin_Euk/Tom40"/>
</dbReference>
<organism evidence="1 2">
    <name type="scientific">Gregarina niphandrodes</name>
    <name type="common">Septate eugregarine</name>
    <dbReference type="NCBI Taxonomy" id="110365"/>
    <lineage>
        <taxon>Eukaryota</taxon>
        <taxon>Sar</taxon>
        <taxon>Alveolata</taxon>
        <taxon>Apicomplexa</taxon>
        <taxon>Conoidasida</taxon>
        <taxon>Gregarinasina</taxon>
        <taxon>Eugregarinorida</taxon>
        <taxon>Gregarinidae</taxon>
        <taxon>Gregarina</taxon>
    </lineage>
</organism>
<proteinExistence type="predicted"/>
<evidence type="ECO:0000313" key="1">
    <source>
        <dbReference type="EMBL" id="EZG43561.1"/>
    </source>
</evidence>
<dbReference type="RefSeq" id="XP_011133205.1">
    <property type="nucleotide sequence ID" value="XM_011134903.1"/>
</dbReference>
<gene>
    <name evidence="1" type="ORF">GNI_166620</name>
</gene>
<dbReference type="GO" id="GO:0005741">
    <property type="term" value="C:mitochondrial outer membrane"/>
    <property type="evidence" value="ECO:0007669"/>
    <property type="project" value="InterPro"/>
</dbReference>
<dbReference type="Gene3D" id="2.40.160.10">
    <property type="entry name" value="Porin"/>
    <property type="match status" value="1"/>
</dbReference>